<proteinExistence type="predicted"/>
<evidence type="ECO:0000313" key="2">
    <source>
        <dbReference type="EMBL" id="GMA35361.1"/>
    </source>
</evidence>
<feature type="transmembrane region" description="Helical" evidence="1">
    <location>
        <begin position="29"/>
        <end position="52"/>
    </location>
</feature>
<sequence>MAAAAALGFFLFFVLIVAAIAGLSVVWPVWLSALVVAGGMLLIMLIFIGIGARKIKKNKDLYPAASIERIKNSIL</sequence>
<reference evidence="3" key="1">
    <citation type="journal article" date="2019" name="Int. J. Syst. Evol. Microbiol.">
        <title>The Global Catalogue of Microorganisms (GCM) 10K type strain sequencing project: providing services to taxonomists for standard genome sequencing and annotation.</title>
        <authorList>
            <consortium name="The Broad Institute Genomics Platform"/>
            <consortium name="The Broad Institute Genome Sequencing Center for Infectious Disease"/>
            <person name="Wu L."/>
            <person name="Ma J."/>
        </authorList>
    </citation>
    <scope>NUCLEOTIDE SEQUENCE [LARGE SCALE GENOMIC DNA]</scope>
    <source>
        <strain evidence="3">NBRC 112299</strain>
    </source>
</reference>
<dbReference type="Pfam" id="PF07332">
    <property type="entry name" value="Phage_holin_3_6"/>
    <property type="match status" value="1"/>
</dbReference>
<keyword evidence="1" id="KW-1133">Transmembrane helix</keyword>
<evidence type="ECO:0000256" key="1">
    <source>
        <dbReference type="SAM" id="Phobius"/>
    </source>
</evidence>
<organism evidence="2 3">
    <name type="scientific">Demequina litorisediminis</name>
    <dbReference type="NCBI Taxonomy" id="1849022"/>
    <lineage>
        <taxon>Bacteria</taxon>
        <taxon>Bacillati</taxon>
        <taxon>Actinomycetota</taxon>
        <taxon>Actinomycetes</taxon>
        <taxon>Micrococcales</taxon>
        <taxon>Demequinaceae</taxon>
        <taxon>Demequina</taxon>
    </lineage>
</organism>
<protein>
    <recommendedName>
        <fullName evidence="4">Phage holin family protein</fullName>
    </recommendedName>
</protein>
<dbReference type="EMBL" id="BSUN01000001">
    <property type="protein sequence ID" value="GMA35361.1"/>
    <property type="molecule type" value="Genomic_DNA"/>
</dbReference>
<gene>
    <name evidence="2" type="ORF">GCM10025876_15650</name>
</gene>
<keyword evidence="1" id="KW-0812">Transmembrane</keyword>
<dbReference type="InterPro" id="IPR009937">
    <property type="entry name" value="Phage_holin_3_6"/>
</dbReference>
<evidence type="ECO:0008006" key="4">
    <source>
        <dbReference type="Google" id="ProtNLM"/>
    </source>
</evidence>
<dbReference type="RefSeq" id="WP_431308403.1">
    <property type="nucleotide sequence ID" value="NZ_BSUN01000001.1"/>
</dbReference>
<dbReference type="Proteomes" id="UP001157125">
    <property type="component" value="Unassembled WGS sequence"/>
</dbReference>
<name>A0ABQ6ID73_9MICO</name>
<evidence type="ECO:0000313" key="3">
    <source>
        <dbReference type="Proteomes" id="UP001157125"/>
    </source>
</evidence>
<comment type="caution">
    <text evidence="2">The sequence shown here is derived from an EMBL/GenBank/DDBJ whole genome shotgun (WGS) entry which is preliminary data.</text>
</comment>
<accession>A0ABQ6ID73</accession>
<keyword evidence="1" id="KW-0472">Membrane</keyword>
<keyword evidence="3" id="KW-1185">Reference proteome</keyword>